<keyword evidence="4" id="KW-1185">Reference proteome</keyword>
<gene>
    <name evidence="3" type="ORF">ELE36_10910</name>
</gene>
<proteinExistence type="predicted"/>
<dbReference type="PANTHER" id="PTHR33608">
    <property type="entry name" value="BLL2464 PROTEIN"/>
    <property type="match status" value="1"/>
</dbReference>
<sequence>MRPAPALIAACIVCALIGALVVFDIAPFAAFFSACGVLLLVAALDAWRLRGLITPWLERDLPPVVAVGIERVVTLRLRHQGGSPLPIEVHDLHPGDWPVFGLPRAVMLPVDRELEVPYRITPTERGTFRFDGCVLRLSSPLRLWRQRRTVPILQSLRVYPNFAPLAKLALIGAEQASRVVGAHLHRRRGEGTEFQQLREYRTGDSLRQIDWKASQRARKLISRDYQDERNQQVMLLLDTGRRLLARDGTLTHFDHVLNASLMLAYMALRQGDAVGLLASGGASRYMAPRRGLGAIDVLLDTLFDLDAQPVATDYLEAATQLSVRQSRRSLVVLITNVRDEDIDDLLAAVRQMQRRHLVCVASLREHVLDQVVNADVQNFSQAVTAAAMAQYIEQRTRAHQLLRAQGIDVLDVSCAELPAALVQHYLSIKRSARL</sequence>
<dbReference type="AlphaFoldDB" id="A0A411HJY9"/>
<accession>A0A411HJY9</accession>
<evidence type="ECO:0000256" key="1">
    <source>
        <dbReference type="SAM" id="Phobius"/>
    </source>
</evidence>
<feature type="transmembrane region" description="Helical" evidence="1">
    <location>
        <begin position="29"/>
        <end position="47"/>
    </location>
</feature>
<name>A0A411HJY9_9GAMM</name>
<dbReference type="InterPro" id="IPR002881">
    <property type="entry name" value="DUF58"/>
</dbReference>
<organism evidence="3 4">
    <name type="scientific">Pseudolysobacter antarcticus</name>
    <dbReference type="NCBI Taxonomy" id="2511995"/>
    <lineage>
        <taxon>Bacteria</taxon>
        <taxon>Pseudomonadati</taxon>
        <taxon>Pseudomonadota</taxon>
        <taxon>Gammaproteobacteria</taxon>
        <taxon>Lysobacterales</taxon>
        <taxon>Rhodanobacteraceae</taxon>
        <taxon>Pseudolysobacter</taxon>
    </lineage>
</organism>
<feature type="domain" description="DUF58" evidence="2">
    <location>
        <begin position="197"/>
        <end position="386"/>
    </location>
</feature>
<dbReference type="OrthoDB" id="9812729at2"/>
<dbReference type="Pfam" id="PF01882">
    <property type="entry name" value="DUF58"/>
    <property type="match status" value="1"/>
</dbReference>
<protein>
    <submittedName>
        <fullName evidence="3">DUF58 domain-containing protein</fullName>
    </submittedName>
</protein>
<keyword evidence="1" id="KW-0472">Membrane</keyword>
<dbReference type="EMBL" id="CP035704">
    <property type="protein sequence ID" value="QBB70823.1"/>
    <property type="molecule type" value="Genomic_DNA"/>
</dbReference>
<evidence type="ECO:0000259" key="2">
    <source>
        <dbReference type="Pfam" id="PF01882"/>
    </source>
</evidence>
<evidence type="ECO:0000313" key="4">
    <source>
        <dbReference type="Proteomes" id="UP000291562"/>
    </source>
</evidence>
<dbReference type="PROSITE" id="PS51257">
    <property type="entry name" value="PROKAR_LIPOPROTEIN"/>
    <property type="match status" value="1"/>
</dbReference>
<keyword evidence="1" id="KW-0812">Transmembrane</keyword>
<evidence type="ECO:0000313" key="3">
    <source>
        <dbReference type="EMBL" id="QBB70823.1"/>
    </source>
</evidence>
<dbReference type="Proteomes" id="UP000291562">
    <property type="component" value="Chromosome"/>
</dbReference>
<dbReference type="KEGG" id="xbc:ELE36_10910"/>
<keyword evidence="1" id="KW-1133">Transmembrane helix</keyword>
<reference evidence="3 4" key="1">
    <citation type="submission" date="2019-01" db="EMBL/GenBank/DDBJ databases">
        <title>Pseudolysobacter antarctica gen. nov., sp. nov., isolated from Fildes Peninsula, Antarctica.</title>
        <authorList>
            <person name="Wei Z."/>
            <person name="Peng F."/>
        </authorList>
    </citation>
    <scope>NUCLEOTIDE SEQUENCE [LARGE SCALE GENOMIC DNA]</scope>
    <source>
        <strain evidence="3 4">AQ6-296</strain>
    </source>
</reference>
<dbReference type="PANTHER" id="PTHR33608:SF3">
    <property type="entry name" value="SLR2013 PROTEIN"/>
    <property type="match status" value="1"/>
</dbReference>
<dbReference type="RefSeq" id="WP_129833227.1">
    <property type="nucleotide sequence ID" value="NZ_CP035704.1"/>
</dbReference>